<keyword evidence="1" id="KW-0472">Membrane</keyword>
<proteinExistence type="predicted"/>
<accession>A0A382K9B8</accession>
<dbReference type="Pfam" id="PF03597">
    <property type="entry name" value="FixS"/>
    <property type="match status" value="1"/>
</dbReference>
<evidence type="ECO:0008006" key="3">
    <source>
        <dbReference type="Google" id="ProtNLM"/>
    </source>
</evidence>
<name>A0A382K9B8_9ZZZZ</name>
<dbReference type="AlphaFoldDB" id="A0A382K9B8"/>
<evidence type="ECO:0000256" key="1">
    <source>
        <dbReference type="SAM" id="Phobius"/>
    </source>
</evidence>
<evidence type="ECO:0000313" key="2">
    <source>
        <dbReference type="EMBL" id="SVC20928.1"/>
    </source>
</evidence>
<organism evidence="2">
    <name type="scientific">marine metagenome</name>
    <dbReference type="NCBI Taxonomy" id="408172"/>
    <lineage>
        <taxon>unclassified sequences</taxon>
        <taxon>metagenomes</taxon>
        <taxon>ecological metagenomes</taxon>
    </lineage>
</organism>
<reference evidence="2" key="1">
    <citation type="submission" date="2018-05" db="EMBL/GenBank/DDBJ databases">
        <authorList>
            <person name="Lanie J.A."/>
            <person name="Ng W.-L."/>
            <person name="Kazmierczak K.M."/>
            <person name="Andrzejewski T.M."/>
            <person name="Davidsen T.M."/>
            <person name="Wayne K.J."/>
            <person name="Tettelin H."/>
            <person name="Glass J.I."/>
            <person name="Rusch D."/>
            <person name="Podicherti R."/>
            <person name="Tsui H.-C.T."/>
            <person name="Winkler M.E."/>
        </authorList>
    </citation>
    <scope>NUCLEOTIDE SEQUENCE</scope>
</reference>
<dbReference type="EMBL" id="UINC01079176">
    <property type="protein sequence ID" value="SVC20928.1"/>
    <property type="molecule type" value="Genomic_DNA"/>
</dbReference>
<keyword evidence="1" id="KW-0812">Transmembrane</keyword>
<sequence length="51" mass="5805">MIDVTMIQFFVALLMSLGAVCIFIWAVLSGLFTDVEEIKMRAYRTEVSTDE</sequence>
<keyword evidence="1" id="KW-1133">Transmembrane helix</keyword>
<dbReference type="InterPro" id="IPR004714">
    <property type="entry name" value="Cyt_oxidase_maturation_cbb3"/>
</dbReference>
<gene>
    <name evidence="2" type="ORF">METZ01_LOCUS273782</name>
</gene>
<protein>
    <recommendedName>
        <fullName evidence="3">Cytochrome oxidase maturation protein cbb3-type</fullName>
    </recommendedName>
</protein>
<feature type="transmembrane region" description="Helical" evidence="1">
    <location>
        <begin position="6"/>
        <end position="32"/>
    </location>
</feature>